<dbReference type="FunFam" id="3.40.47.10:FF:000018">
    <property type="entry name" value="3-oxoacyl-[acyl-carrier-protein] synthase 2"/>
    <property type="match status" value="1"/>
</dbReference>
<dbReference type="InterPro" id="IPR014031">
    <property type="entry name" value="Ketoacyl_synth_C"/>
</dbReference>
<dbReference type="Pfam" id="PF00109">
    <property type="entry name" value="ketoacyl-synt"/>
    <property type="match status" value="1"/>
</dbReference>
<evidence type="ECO:0000256" key="1">
    <source>
        <dbReference type="ARBA" id="ARBA00008467"/>
    </source>
</evidence>
<dbReference type="HOGENOM" id="CLU_000022_69_2_11"/>
<dbReference type="GO" id="GO:0005829">
    <property type="term" value="C:cytosol"/>
    <property type="evidence" value="ECO:0007669"/>
    <property type="project" value="TreeGrafter"/>
</dbReference>
<evidence type="ECO:0000313" key="6">
    <source>
        <dbReference type="EMBL" id="EJJ08370.1"/>
    </source>
</evidence>
<dbReference type="EMBL" id="AJGV01000031">
    <property type="protein sequence ID" value="EJJ08370.1"/>
    <property type="molecule type" value="Genomic_DNA"/>
</dbReference>
<keyword evidence="3" id="KW-0012">Acyltransferase</keyword>
<evidence type="ECO:0000259" key="5">
    <source>
        <dbReference type="PROSITE" id="PS52004"/>
    </source>
</evidence>
<dbReference type="AlphaFoldDB" id="J2K7D2"/>
<keyword evidence="8" id="KW-1185">Reference proteome</keyword>
<comment type="similarity">
    <text evidence="1 4">Belongs to the thiolase-like superfamily. Beta-ketoacyl-ACP synthases family.</text>
</comment>
<gene>
    <name evidence="7" type="ORF">SU9_027635</name>
    <name evidence="6" type="ORF">SU9_03941</name>
</gene>
<dbReference type="SUPFAM" id="SSF53901">
    <property type="entry name" value="Thiolase-like"/>
    <property type="match status" value="2"/>
</dbReference>
<feature type="domain" description="Ketosynthase family 3 (KS3)" evidence="5">
    <location>
        <begin position="3"/>
        <end position="417"/>
    </location>
</feature>
<dbReference type="GO" id="GO:0004315">
    <property type="term" value="F:3-oxoacyl-[acyl-carrier-protein] synthase activity"/>
    <property type="evidence" value="ECO:0007669"/>
    <property type="project" value="InterPro"/>
</dbReference>
<proteinExistence type="inferred from homology"/>
<reference evidence="6" key="1">
    <citation type="journal article" date="2012" name="J. Bacteriol.">
        <title>Genome Sequence of Streptomyces auratus Strain AGR0001, a Phoslactomycin-Producing Actinomycete.</title>
        <authorList>
            <person name="Han X."/>
            <person name="Li M."/>
            <person name="Ding Z."/>
            <person name="Zhao J."/>
            <person name="Ji K."/>
            <person name="Wen M."/>
            <person name="Lu T."/>
        </authorList>
    </citation>
    <scope>NUCLEOTIDE SEQUENCE [LARGE SCALE GENOMIC DNA]</scope>
    <source>
        <strain evidence="6">AGR0001</strain>
    </source>
</reference>
<sequence>MSAEKAVITGIGVVAPGAVGREAFWELLAAGRTATRRITSFDPAAFRSRIAAEVDFDPGACGLTHQEVRRMDRAAQFAVVGVREALADSGLRMPAADPGRVAVSLGSAVGCTTSLEREYQVLSDDGRNWLVDHTYGVPHLYGYMVPSSLAVEVAREVAAEGPVALVSTGCTSGLDAVGHGAQLIEEGSADVVLAGATDAPLSPITSACFDAIRATSPNNDDPAHASRPFDADRDGFVLGEGAAVLVLERAGAARARGARVYAEIAGFASRSNAHHMTGLRPDGREMAEAITTALRRAHLAPSDVDYINAHGSGTRQNDRHETAAFKRSLGARAYEVPVSSIKSMIGHSLGAIGSLEVAACALALREQVVPPTANLHTRDAECDLDYVPLTAREHRMHTILSVGSGFGGFQSATVLARPGTGHTGRGRP</sequence>
<dbReference type="EMBL" id="CP072931">
    <property type="protein sequence ID" value="QTZ94756.1"/>
    <property type="molecule type" value="Genomic_DNA"/>
</dbReference>
<dbReference type="eggNOG" id="COG0304">
    <property type="taxonomic scope" value="Bacteria"/>
</dbReference>
<dbReference type="CDD" id="cd00834">
    <property type="entry name" value="KAS_I_II"/>
    <property type="match status" value="1"/>
</dbReference>
<dbReference type="STRING" id="1160718.SU9_03941"/>
<protein>
    <submittedName>
        <fullName evidence="6">3-oxoacyl-(Acyl-carrier-protein) synthase</fullName>
    </submittedName>
    <submittedName>
        <fullName evidence="7">Beta-ketoacyl-[acyl-carrier-protein] synthase family protein</fullName>
    </submittedName>
</protein>
<dbReference type="FunFam" id="3.40.47.10:FF:000029">
    <property type="entry name" value="3-oxoacyl-[acyl-carrier-protein] synthase 1"/>
    <property type="match status" value="1"/>
</dbReference>
<keyword evidence="2 4" id="KW-0808">Transferase</keyword>
<dbReference type="PROSITE" id="PS52004">
    <property type="entry name" value="KS3_2"/>
    <property type="match status" value="1"/>
</dbReference>
<dbReference type="SMART" id="SM00825">
    <property type="entry name" value="PKS_KS"/>
    <property type="match status" value="1"/>
</dbReference>
<dbReference type="OrthoDB" id="9808669at2"/>
<dbReference type="PATRIC" id="fig|1160718.3.peg.815"/>
<name>J2K7D2_9ACTN</name>
<evidence type="ECO:0000313" key="8">
    <source>
        <dbReference type="Proteomes" id="UP000009036"/>
    </source>
</evidence>
<organism evidence="6">
    <name type="scientific">Streptomyces auratus AGR0001</name>
    <dbReference type="NCBI Taxonomy" id="1160718"/>
    <lineage>
        <taxon>Bacteria</taxon>
        <taxon>Bacillati</taxon>
        <taxon>Actinomycetota</taxon>
        <taxon>Actinomycetes</taxon>
        <taxon>Kitasatosporales</taxon>
        <taxon>Streptomycetaceae</taxon>
        <taxon>Streptomyces</taxon>
    </lineage>
</organism>
<dbReference type="InterPro" id="IPR014030">
    <property type="entry name" value="Ketoacyl_synth_N"/>
</dbReference>
<dbReference type="NCBIfam" id="NF005589">
    <property type="entry name" value="PRK07314.1"/>
    <property type="match status" value="1"/>
</dbReference>
<dbReference type="Gene3D" id="3.40.47.10">
    <property type="match status" value="2"/>
</dbReference>
<evidence type="ECO:0000256" key="2">
    <source>
        <dbReference type="ARBA" id="ARBA00022679"/>
    </source>
</evidence>
<dbReference type="InterPro" id="IPR000794">
    <property type="entry name" value="Beta-ketoacyl_synthase"/>
</dbReference>
<dbReference type="InterPro" id="IPR018201">
    <property type="entry name" value="Ketoacyl_synth_AS"/>
</dbReference>
<dbReference type="InterPro" id="IPR016039">
    <property type="entry name" value="Thiolase-like"/>
</dbReference>
<reference evidence="7" key="2">
    <citation type="submission" date="2021-04" db="EMBL/GenBank/DDBJ databases">
        <authorList>
            <person name="Wen M.-L."/>
            <person name="Han X.-L."/>
            <person name="Xiong J."/>
        </authorList>
    </citation>
    <scope>NUCLEOTIDE SEQUENCE</scope>
    <source>
        <strain evidence="7">AGR0001</strain>
    </source>
</reference>
<dbReference type="PROSITE" id="PS00606">
    <property type="entry name" value="KS3_1"/>
    <property type="match status" value="1"/>
</dbReference>
<dbReference type="Pfam" id="PF02801">
    <property type="entry name" value="Ketoacyl-synt_C"/>
    <property type="match status" value="1"/>
</dbReference>
<evidence type="ECO:0000256" key="4">
    <source>
        <dbReference type="RuleBase" id="RU003694"/>
    </source>
</evidence>
<dbReference type="PANTHER" id="PTHR11712">
    <property type="entry name" value="POLYKETIDE SYNTHASE-RELATED"/>
    <property type="match status" value="1"/>
</dbReference>
<dbReference type="KEGG" id="sauh:SU9_027635"/>
<dbReference type="PANTHER" id="PTHR11712:SF336">
    <property type="entry name" value="3-OXOACYL-[ACYL-CARRIER-PROTEIN] SYNTHASE, MITOCHONDRIAL"/>
    <property type="match status" value="1"/>
</dbReference>
<accession>J2K7D2</accession>
<dbReference type="Proteomes" id="UP000009036">
    <property type="component" value="Chromosome"/>
</dbReference>
<dbReference type="RefSeq" id="WP_006602370.1">
    <property type="nucleotide sequence ID" value="NZ_CP072931.1"/>
</dbReference>
<dbReference type="InterPro" id="IPR020841">
    <property type="entry name" value="PKS_Beta-ketoAc_synthase_dom"/>
</dbReference>
<evidence type="ECO:0000313" key="7">
    <source>
        <dbReference type="EMBL" id="QTZ94756.1"/>
    </source>
</evidence>
<dbReference type="GO" id="GO:0030497">
    <property type="term" value="P:fatty acid elongation"/>
    <property type="evidence" value="ECO:0007669"/>
    <property type="project" value="UniProtKB-ARBA"/>
</dbReference>
<evidence type="ECO:0000256" key="3">
    <source>
        <dbReference type="ARBA" id="ARBA00023315"/>
    </source>
</evidence>